<dbReference type="VEuPathDB" id="CryptoDB:Vbra_10533"/>
<organism evidence="3 4">
    <name type="scientific">Vitrella brassicaformis (strain CCMP3155)</name>
    <dbReference type="NCBI Taxonomy" id="1169540"/>
    <lineage>
        <taxon>Eukaryota</taxon>
        <taxon>Sar</taxon>
        <taxon>Alveolata</taxon>
        <taxon>Colpodellida</taxon>
        <taxon>Vitrellaceae</taxon>
        <taxon>Vitrella</taxon>
    </lineage>
</organism>
<gene>
    <name evidence="3" type="ORF">Vbra_10533</name>
</gene>
<evidence type="ECO:0000259" key="2">
    <source>
        <dbReference type="Pfam" id="PF00144"/>
    </source>
</evidence>
<sequence length="434" mass="47173">MSPSQSLLLLLAAASLGLASCSNARLRRRLELREIEEPQSVFPLIENRTDLDVQGALQEALDLQVGFNGDYGSGILRVESLDPSAGVVFEGAAGRRTNNSDPSDTPTTPDMQFEIASIGKMFTAVVMMQLVDEGKVSLDDPITEYLVLGNISEVGVVGDDPSVGEGGGFVIPESLHRIGNTTYTANITVRMTLDHRSGVQNYWDLDTFLGDYEREADRYWLGAETLIYPAEVEAHFPPGTPGRYEYTDTAFMLAGLIIEKVEGKPLSQSYSERIFGPVGMNNTYSQYREDNPNPDGEVARYAIEGGLGLIDMRATPRNTAEWAGGAMASDASDLCAFLKALFSGRLMSPESLEAMTNFEPTDEEGVSYGLGINKRVYGAGSIIGHSGYGRSFAYGIPEYGLVMAGTLNNHENSDHLFQSSVLEVLNKYYATTEP</sequence>
<feature type="signal peptide" evidence="1">
    <location>
        <begin position="1"/>
        <end position="19"/>
    </location>
</feature>
<dbReference type="Pfam" id="PF00144">
    <property type="entry name" value="Beta-lactamase"/>
    <property type="match status" value="1"/>
</dbReference>
<dbReference type="OrthoDB" id="10250282at2759"/>
<dbReference type="EMBL" id="CDMY01000989">
    <property type="protein sequence ID" value="CEM38519.1"/>
    <property type="molecule type" value="Genomic_DNA"/>
</dbReference>
<dbReference type="PANTHER" id="PTHR46825">
    <property type="entry name" value="D-ALANYL-D-ALANINE-CARBOXYPEPTIDASE/ENDOPEPTIDASE AMPH"/>
    <property type="match status" value="1"/>
</dbReference>
<dbReference type="InterPro" id="IPR001466">
    <property type="entry name" value="Beta-lactam-related"/>
</dbReference>
<accession>A0A0G4H442</accession>
<dbReference type="InParanoid" id="A0A0G4H442"/>
<feature type="chain" id="PRO_5005190953" description="Beta-lactamase-related domain-containing protein" evidence="1">
    <location>
        <begin position="20"/>
        <end position="434"/>
    </location>
</feature>
<dbReference type="PhylomeDB" id="A0A0G4H442"/>
<dbReference type="AlphaFoldDB" id="A0A0G4H442"/>
<evidence type="ECO:0000313" key="4">
    <source>
        <dbReference type="Proteomes" id="UP000041254"/>
    </source>
</evidence>
<keyword evidence="1" id="KW-0732">Signal</keyword>
<dbReference type="InterPro" id="IPR050491">
    <property type="entry name" value="AmpC-like"/>
</dbReference>
<reference evidence="3 4" key="1">
    <citation type="submission" date="2014-11" db="EMBL/GenBank/DDBJ databases">
        <authorList>
            <person name="Zhu J."/>
            <person name="Qi W."/>
            <person name="Song R."/>
        </authorList>
    </citation>
    <scope>NUCLEOTIDE SEQUENCE [LARGE SCALE GENOMIC DNA]</scope>
</reference>
<evidence type="ECO:0000256" key="1">
    <source>
        <dbReference type="SAM" id="SignalP"/>
    </source>
</evidence>
<dbReference type="Gene3D" id="3.40.710.10">
    <property type="entry name" value="DD-peptidase/beta-lactamase superfamily"/>
    <property type="match status" value="1"/>
</dbReference>
<protein>
    <recommendedName>
        <fullName evidence="2">Beta-lactamase-related domain-containing protein</fullName>
    </recommendedName>
</protein>
<dbReference type="PANTHER" id="PTHR46825:SF7">
    <property type="entry name" value="D-ALANYL-D-ALANINE CARBOXYPEPTIDASE"/>
    <property type="match status" value="1"/>
</dbReference>
<name>A0A0G4H442_VITBC</name>
<keyword evidence="4" id="KW-1185">Reference proteome</keyword>
<evidence type="ECO:0000313" key="3">
    <source>
        <dbReference type="EMBL" id="CEM38519.1"/>
    </source>
</evidence>
<dbReference type="Proteomes" id="UP000041254">
    <property type="component" value="Unassembled WGS sequence"/>
</dbReference>
<proteinExistence type="predicted"/>
<dbReference type="InterPro" id="IPR012338">
    <property type="entry name" value="Beta-lactam/transpept-like"/>
</dbReference>
<feature type="domain" description="Beta-lactamase-related" evidence="2">
    <location>
        <begin position="103"/>
        <end position="411"/>
    </location>
</feature>
<dbReference type="SUPFAM" id="SSF56601">
    <property type="entry name" value="beta-lactamase/transpeptidase-like"/>
    <property type="match status" value="1"/>
</dbReference>